<dbReference type="OrthoDB" id="151729at2"/>
<keyword evidence="5" id="KW-0418">Kinase</keyword>
<dbReference type="EMBL" id="CAGS01000189">
    <property type="protein sequence ID" value="CCF83748.1"/>
    <property type="molecule type" value="Genomic_DNA"/>
</dbReference>
<dbReference type="AlphaFoldDB" id="I4EGD6"/>
<evidence type="ECO:0000313" key="10">
    <source>
        <dbReference type="EMBL" id="CCF83748.1"/>
    </source>
</evidence>
<feature type="domain" description="PAC" evidence="9">
    <location>
        <begin position="124"/>
        <end position="177"/>
    </location>
</feature>
<comment type="caution">
    <text evidence="10">The sequence shown here is derived from an EMBL/GenBank/DDBJ whole genome shotgun (WGS) entry which is preliminary data.</text>
</comment>
<dbReference type="PROSITE" id="PS50113">
    <property type="entry name" value="PAC"/>
    <property type="match status" value="1"/>
</dbReference>
<dbReference type="PANTHER" id="PTHR45569">
    <property type="entry name" value="SENSOR PROTEIN KDPD"/>
    <property type="match status" value="1"/>
</dbReference>
<evidence type="ECO:0000256" key="1">
    <source>
        <dbReference type="ARBA" id="ARBA00000085"/>
    </source>
</evidence>
<dbReference type="InterPro" id="IPR000700">
    <property type="entry name" value="PAS-assoc_C"/>
</dbReference>
<dbReference type="GO" id="GO:0005886">
    <property type="term" value="C:plasma membrane"/>
    <property type="evidence" value="ECO:0007669"/>
    <property type="project" value="TreeGrafter"/>
</dbReference>
<organism evidence="10 11">
    <name type="scientific">Nitrolancea hollandica Lb</name>
    <dbReference type="NCBI Taxonomy" id="1129897"/>
    <lineage>
        <taxon>Bacteria</taxon>
        <taxon>Pseudomonadati</taxon>
        <taxon>Thermomicrobiota</taxon>
        <taxon>Thermomicrobia</taxon>
        <taxon>Sphaerobacterales</taxon>
        <taxon>Sphaerobacterineae</taxon>
        <taxon>Sphaerobacteraceae</taxon>
        <taxon>Nitrolancea</taxon>
    </lineage>
</organism>
<protein>
    <recommendedName>
        <fullName evidence="2">histidine kinase</fullName>
        <ecNumber evidence="2">2.7.13.3</ecNumber>
    </recommendedName>
</protein>
<evidence type="ECO:0000256" key="5">
    <source>
        <dbReference type="ARBA" id="ARBA00022777"/>
    </source>
</evidence>
<dbReference type="Pfam" id="PF00512">
    <property type="entry name" value="HisKA"/>
    <property type="match status" value="1"/>
</dbReference>
<comment type="catalytic activity">
    <reaction evidence="1">
        <text>ATP + protein L-histidine = ADP + protein N-phospho-L-histidine.</text>
        <dbReference type="EC" id="2.7.13.3"/>
    </reaction>
</comment>
<dbReference type="PROSITE" id="PS50109">
    <property type="entry name" value="HIS_KIN"/>
    <property type="match status" value="1"/>
</dbReference>
<dbReference type="Gene3D" id="3.30.450.20">
    <property type="entry name" value="PAS domain"/>
    <property type="match status" value="1"/>
</dbReference>
<dbReference type="InterPro" id="IPR003018">
    <property type="entry name" value="GAF"/>
</dbReference>
<dbReference type="SUPFAM" id="SSF55785">
    <property type="entry name" value="PYP-like sensor domain (PAS domain)"/>
    <property type="match status" value="1"/>
</dbReference>
<evidence type="ECO:0000256" key="4">
    <source>
        <dbReference type="ARBA" id="ARBA00022679"/>
    </source>
</evidence>
<dbReference type="InterPro" id="IPR013656">
    <property type="entry name" value="PAS_4"/>
</dbReference>
<dbReference type="InterPro" id="IPR004358">
    <property type="entry name" value="Sig_transdc_His_kin-like_C"/>
</dbReference>
<feature type="compositionally biased region" description="Basic and acidic residues" evidence="6">
    <location>
        <begin position="11"/>
        <end position="34"/>
    </location>
</feature>
<dbReference type="EC" id="2.7.13.3" evidence="2"/>
<dbReference type="SUPFAM" id="SSF55874">
    <property type="entry name" value="ATPase domain of HSP90 chaperone/DNA topoisomerase II/histidine kinase"/>
    <property type="match status" value="1"/>
</dbReference>
<evidence type="ECO:0000259" key="8">
    <source>
        <dbReference type="PROSITE" id="PS50112"/>
    </source>
</evidence>
<dbReference type="FunFam" id="3.30.565.10:FF:000006">
    <property type="entry name" value="Sensor histidine kinase WalK"/>
    <property type="match status" value="1"/>
</dbReference>
<dbReference type="GO" id="GO:0000155">
    <property type="term" value="F:phosphorelay sensor kinase activity"/>
    <property type="evidence" value="ECO:0007669"/>
    <property type="project" value="InterPro"/>
</dbReference>
<dbReference type="PRINTS" id="PR00344">
    <property type="entry name" value="BCTRLSENSOR"/>
</dbReference>
<feature type="domain" description="Histidine kinase" evidence="7">
    <location>
        <begin position="726"/>
        <end position="944"/>
    </location>
</feature>
<evidence type="ECO:0000259" key="7">
    <source>
        <dbReference type="PROSITE" id="PS50109"/>
    </source>
</evidence>
<dbReference type="InterPro" id="IPR052023">
    <property type="entry name" value="Histidine_kinase_KdpD"/>
</dbReference>
<dbReference type="SMART" id="SM00388">
    <property type="entry name" value="HisKA"/>
    <property type="match status" value="1"/>
</dbReference>
<dbReference type="SUPFAM" id="SSF47384">
    <property type="entry name" value="Homodimeric domain of signal transducing histidine kinase"/>
    <property type="match status" value="1"/>
</dbReference>
<dbReference type="InterPro" id="IPR005467">
    <property type="entry name" value="His_kinase_dom"/>
</dbReference>
<dbReference type="InterPro" id="IPR036890">
    <property type="entry name" value="HATPase_C_sf"/>
</dbReference>
<dbReference type="InterPro" id="IPR003594">
    <property type="entry name" value="HATPase_dom"/>
</dbReference>
<dbReference type="Gene3D" id="1.10.287.130">
    <property type="match status" value="1"/>
</dbReference>
<dbReference type="InterPro" id="IPR029016">
    <property type="entry name" value="GAF-like_dom_sf"/>
</dbReference>
<dbReference type="CDD" id="cd00082">
    <property type="entry name" value="HisKA"/>
    <property type="match status" value="1"/>
</dbReference>
<reference evidence="10 11" key="1">
    <citation type="journal article" date="2012" name="ISME J.">
        <title>Nitrification expanded: discovery, physiology and genomics of a nitrite-oxidizing bacterium from the phylum Chloroflexi.</title>
        <authorList>
            <person name="Sorokin D.Y."/>
            <person name="Lucker S."/>
            <person name="Vejmelkova D."/>
            <person name="Kostrikina N.A."/>
            <person name="Kleerebezem R."/>
            <person name="Rijpstra W.I."/>
            <person name="Damste J.S."/>
            <person name="Le Paslier D."/>
            <person name="Muyzer G."/>
            <person name="Wagner M."/>
            <person name="van Loosdrecht M.C."/>
            <person name="Daims H."/>
        </authorList>
    </citation>
    <scope>NUCLEOTIDE SEQUENCE [LARGE SCALE GENOMIC DNA]</scope>
    <source>
        <strain evidence="11">none</strain>
    </source>
</reference>
<dbReference type="Pfam" id="PF08448">
    <property type="entry name" value="PAS_4"/>
    <property type="match status" value="1"/>
</dbReference>
<keyword evidence="11" id="KW-1185">Reference proteome</keyword>
<evidence type="ECO:0000256" key="6">
    <source>
        <dbReference type="SAM" id="MobiDB-lite"/>
    </source>
</evidence>
<dbReference type="RefSeq" id="WP_008477329.1">
    <property type="nucleotide sequence ID" value="NZ_CAGS01000189.1"/>
</dbReference>
<evidence type="ECO:0000256" key="3">
    <source>
        <dbReference type="ARBA" id="ARBA00022553"/>
    </source>
</evidence>
<dbReference type="Gene3D" id="3.30.565.10">
    <property type="entry name" value="Histidine kinase-like ATPase, C-terminal domain"/>
    <property type="match status" value="1"/>
</dbReference>
<keyword evidence="4 10" id="KW-0808">Transferase</keyword>
<evidence type="ECO:0000259" key="9">
    <source>
        <dbReference type="PROSITE" id="PS50113"/>
    </source>
</evidence>
<sequence length="944" mass="104993">MEEPPVFPRQPETKEFEHVPGGRPRSESGTRLDEAQMGPRQVEGILNDVADGITVLDRDGNLTYANEAAARLLGYPSVEALLKVPYQDVMRQFEVLDESGHPVPPDHLHRRLPNRQVLRGELESTAIVRYRVLASGEERWSTVTARAKVDDQGEFRYVVTIIRDITAQKRNEQALRFLAEASATLTRSLDYRVTLQELARLVVPFLADACIIDVVENGEVRRMASSHADPARQALIDELRAYPPNKGKPHPVSEALREGQSELGANLPDSLLVSISHDDRHLAIMRELHPQSYMVVPLLTHGRILGTITFWITDSARRYGPEDLTLAEDLARRAAQALDNARLFQSERSARATADQARLQTARLQAVTAGLAEALTSRQVADVMTDKGVKVLGAEASWVALVSANSTRLNIINASGAPWGDLESWGFIPIEASVPLAEATRTCTPMLLRSRDDLKRYPALDDLVNWRHDHVLAILPLMAEGRILGVLGLEFPASRDFTNDDRGLMSTLAQECAQALERARLYEAERAARAMTEAHGQRLAFLAEASRILAKSLNYEQTLTRLAQLAVPELADWCAIHVITDDESVQCLSVAHVDENKVQWARELFERYPFNPDSPSGLAHVLRTGKSELFVDIPDAMLVEAADDAEHLELLRTVGLTSAMIVPLLARGRTLGAMTFVTAESRRHYGLADLEFVQDLARRTAVSVDNARLYHEAQRAILAREEFISIASHELKTPLTTVKSYAQMLAARLRKPPIDPDRLQYLTSRLEDQILRLETLVIDLLDASRIQQGRLEICLEPVDLVPLTREVMSRFEDAPERLPEHRLVLDAPETVAGNWDPARLDQVLTNLVSNALKYSPQGGEIRITLRQHAHDTEIAVSDQGIGIPPEEQGHLFEPFTRTARSGEVASGQGLGLFITARIVQAHQGTIDIESQPQRGSTFTIHLPR</sequence>
<dbReference type="InterPro" id="IPR003661">
    <property type="entry name" value="HisK_dim/P_dom"/>
</dbReference>
<dbReference type="InterPro" id="IPR035965">
    <property type="entry name" value="PAS-like_dom_sf"/>
</dbReference>
<dbReference type="CDD" id="cd00075">
    <property type="entry name" value="HATPase"/>
    <property type="match status" value="1"/>
</dbReference>
<feature type="domain" description="PAS" evidence="8">
    <location>
        <begin position="38"/>
        <end position="81"/>
    </location>
</feature>
<feature type="region of interest" description="Disordered" evidence="6">
    <location>
        <begin position="1"/>
        <end position="34"/>
    </location>
</feature>
<dbReference type="InterPro" id="IPR000014">
    <property type="entry name" value="PAS"/>
</dbReference>
<dbReference type="Pfam" id="PF01590">
    <property type="entry name" value="GAF"/>
    <property type="match status" value="1"/>
</dbReference>
<dbReference type="InterPro" id="IPR036097">
    <property type="entry name" value="HisK_dim/P_sf"/>
</dbReference>
<evidence type="ECO:0000313" key="11">
    <source>
        <dbReference type="Proteomes" id="UP000004221"/>
    </source>
</evidence>
<dbReference type="Gene3D" id="3.30.450.40">
    <property type="match status" value="3"/>
</dbReference>
<dbReference type="CDD" id="cd00130">
    <property type="entry name" value="PAS"/>
    <property type="match status" value="1"/>
</dbReference>
<dbReference type="SMART" id="SM00091">
    <property type="entry name" value="PAS"/>
    <property type="match status" value="1"/>
</dbReference>
<dbReference type="PROSITE" id="PS50112">
    <property type="entry name" value="PAS"/>
    <property type="match status" value="1"/>
</dbReference>
<gene>
    <name evidence="10" type="ORF">NITHO_2690017</name>
</gene>
<dbReference type="SMART" id="SM00065">
    <property type="entry name" value="GAF"/>
    <property type="match status" value="3"/>
</dbReference>
<dbReference type="FunFam" id="3.30.450.40:FF:000035">
    <property type="entry name" value="PAS sensor protein"/>
    <property type="match status" value="2"/>
</dbReference>
<name>I4EGD6_9BACT</name>
<dbReference type="SMART" id="SM00387">
    <property type="entry name" value="HATPase_c"/>
    <property type="match status" value="1"/>
</dbReference>
<dbReference type="SUPFAM" id="SSF55781">
    <property type="entry name" value="GAF domain-like"/>
    <property type="match status" value="3"/>
</dbReference>
<dbReference type="Pfam" id="PF02518">
    <property type="entry name" value="HATPase_c"/>
    <property type="match status" value="1"/>
</dbReference>
<dbReference type="Pfam" id="PF13185">
    <property type="entry name" value="GAF_2"/>
    <property type="match status" value="2"/>
</dbReference>
<proteinExistence type="predicted"/>
<evidence type="ECO:0000256" key="2">
    <source>
        <dbReference type="ARBA" id="ARBA00012438"/>
    </source>
</evidence>
<dbReference type="NCBIfam" id="TIGR00229">
    <property type="entry name" value="sensory_box"/>
    <property type="match status" value="1"/>
</dbReference>
<dbReference type="PANTHER" id="PTHR45569:SF1">
    <property type="entry name" value="SENSOR PROTEIN KDPD"/>
    <property type="match status" value="1"/>
</dbReference>
<dbReference type="Proteomes" id="UP000004221">
    <property type="component" value="Unassembled WGS sequence"/>
</dbReference>
<accession>I4EGD6</accession>
<keyword evidence="3" id="KW-0597">Phosphoprotein</keyword>